<comment type="caution">
    <text evidence="3">The sequence shown here is derived from an EMBL/GenBank/DDBJ whole genome shotgun (WGS) entry which is preliminary data.</text>
</comment>
<proteinExistence type="predicted"/>
<dbReference type="InterPro" id="IPR039448">
    <property type="entry name" value="Beta_helix"/>
</dbReference>
<feature type="compositionally biased region" description="Pro residues" evidence="1">
    <location>
        <begin position="592"/>
        <end position="601"/>
    </location>
</feature>
<dbReference type="SMART" id="SM00710">
    <property type="entry name" value="PbH1"/>
    <property type="match status" value="9"/>
</dbReference>
<feature type="compositionally biased region" description="Basic and acidic residues" evidence="1">
    <location>
        <begin position="705"/>
        <end position="717"/>
    </location>
</feature>
<feature type="compositionally biased region" description="Low complexity" evidence="1">
    <location>
        <begin position="602"/>
        <end position="633"/>
    </location>
</feature>
<gene>
    <name evidence="3" type="ORF">ACFPOB_02590</name>
</gene>
<feature type="region of interest" description="Disordered" evidence="1">
    <location>
        <begin position="592"/>
        <end position="739"/>
    </location>
</feature>
<dbReference type="NCBIfam" id="TIGR03804">
    <property type="entry name" value="para_beta_helix"/>
    <property type="match status" value="1"/>
</dbReference>
<dbReference type="InterPro" id="IPR022441">
    <property type="entry name" value="Para_beta_helix_rpt-2"/>
</dbReference>
<keyword evidence="4" id="KW-1185">Reference proteome</keyword>
<reference evidence="4" key="1">
    <citation type="journal article" date="2019" name="Int. J. Syst. Evol. Microbiol.">
        <title>The Global Catalogue of Microorganisms (GCM) 10K type strain sequencing project: providing services to taxonomists for standard genome sequencing and annotation.</title>
        <authorList>
            <consortium name="The Broad Institute Genomics Platform"/>
            <consortium name="The Broad Institute Genome Sequencing Center for Infectious Disease"/>
            <person name="Wu L."/>
            <person name="Ma J."/>
        </authorList>
    </citation>
    <scope>NUCLEOTIDE SEQUENCE [LARGE SCALE GENOMIC DNA]</scope>
    <source>
        <strain evidence="4">NCAIM B.01391</strain>
    </source>
</reference>
<name>A0ABW0IMJ3_9HYPH</name>
<feature type="compositionally biased region" description="Basic and acidic residues" evidence="1">
    <location>
        <begin position="726"/>
        <end position="738"/>
    </location>
</feature>
<evidence type="ECO:0000256" key="1">
    <source>
        <dbReference type="SAM" id="MobiDB-lite"/>
    </source>
</evidence>
<evidence type="ECO:0000259" key="2">
    <source>
        <dbReference type="Pfam" id="PF13229"/>
    </source>
</evidence>
<dbReference type="Proteomes" id="UP001596053">
    <property type="component" value="Unassembled WGS sequence"/>
</dbReference>
<protein>
    <submittedName>
        <fullName evidence="3">Right-handed parallel beta-helix repeat-containing protein</fullName>
    </submittedName>
</protein>
<dbReference type="SUPFAM" id="SSF51126">
    <property type="entry name" value="Pectin lyase-like"/>
    <property type="match status" value="2"/>
</dbReference>
<dbReference type="InterPro" id="IPR006626">
    <property type="entry name" value="PbH1"/>
</dbReference>
<feature type="domain" description="Right handed beta helix" evidence="2">
    <location>
        <begin position="214"/>
        <end position="354"/>
    </location>
</feature>
<evidence type="ECO:0000313" key="3">
    <source>
        <dbReference type="EMBL" id="MFC5418445.1"/>
    </source>
</evidence>
<sequence length="765" mass="80288">MRQSGGGDTVYLAGGTYYANTPLNLTAADSGSSFLAMSGEKVTISGGTPVSGWTQGADGIWSAQVSAADVQQLTVNGVKQVESRFPDVDPNDPITGGWLWGQDVPAGRDATNSLAFNPSDFPPGHEPKVGQTVTVFAENGYANDKLTIESVSGNVMTFSSEANYDLGPASRFFISEPVPDAVGEWSFDSATQTVRYKAPEGFTGEGAVASDAHSLFVVDGAQKVTFKGLTFADTAASSGDPETAAIEAHDATGMVVEGNHFLNVGVGVALHGGSSGNLLSGNSFEHIWSSAIAMTAGTSGNQVTNNVIDRSGEVFVQFGAIDMQESAQNQIDHNTITNVPRFGIAEINYDPGNPSGGNIIEYNDVRHSGQQTPDVGAIYLYSGDDSGAAGDTIRYNNIVDAGGLNTQAGGFAENWSSGIYLDNMASNAQIYGNFVQGTTFAGVYIHGGSGNQIYDNTLLDNGTFGISTVVADDFAMDGNEVYRNFIQVSANGNNTIDTDQTDPGLIHDNVYYNPDGGELTIADLALAAFQQRGGDAGSVVTDQAGFANAGAGDYSFLAGSVAQLHGIASAPFGSIGSSLAGALPEVGTPVTPPVTPQPPVTVEPETPVTPPVTAEPETPVTPPVTAEPEQPTTVIPPVTAEPGTPPTEIPVTNPGNPPDVITIPEVTLPETEPDTPSNPGGWSGWGGNHGWGGRGGGRNWFQEIRSQRDDDGDDRGGGRNWFQEIRSQRDDDGDDRGGCRNWLQEIRSRHDDDNDQHHQQSHWHW</sequence>
<dbReference type="Gene3D" id="2.160.20.10">
    <property type="entry name" value="Single-stranded right-handed beta-helix, Pectin lyase-like"/>
    <property type="match status" value="3"/>
</dbReference>
<dbReference type="Pfam" id="PF13229">
    <property type="entry name" value="Beta_helix"/>
    <property type="match status" value="1"/>
</dbReference>
<feature type="compositionally biased region" description="Gly residues" evidence="1">
    <location>
        <begin position="681"/>
        <end position="698"/>
    </location>
</feature>
<dbReference type="RefSeq" id="WP_377795673.1">
    <property type="nucleotide sequence ID" value="NZ_JBHSLW010000005.1"/>
</dbReference>
<dbReference type="InterPro" id="IPR011050">
    <property type="entry name" value="Pectin_lyase_fold/virulence"/>
</dbReference>
<accession>A0ABW0IMJ3</accession>
<dbReference type="EMBL" id="JBHSLW010000005">
    <property type="protein sequence ID" value="MFC5418445.1"/>
    <property type="molecule type" value="Genomic_DNA"/>
</dbReference>
<organism evidence="3 4">
    <name type="scientific">Bosea eneae</name>
    <dbReference type="NCBI Taxonomy" id="151454"/>
    <lineage>
        <taxon>Bacteria</taxon>
        <taxon>Pseudomonadati</taxon>
        <taxon>Pseudomonadota</taxon>
        <taxon>Alphaproteobacteria</taxon>
        <taxon>Hyphomicrobiales</taxon>
        <taxon>Boseaceae</taxon>
        <taxon>Bosea</taxon>
    </lineage>
</organism>
<evidence type="ECO:0000313" key="4">
    <source>
        <dbReference type="Proteomes" id="UP001596053"/>
    </source>
</evidence>
<dbReference type="InterPro" id="IPR012334">
    <property type="entry name" value="Pectin_lyas_fold"/>
</dbReference>
<dbReference type="PANTHER" id="PTHR36453:SF1">
    <property type="entry name" value="RIGHT HANDED BETA HELIX DOMAIN-CONTAINING PROTEIN"/>
    <property type="match status" value="1"/>
</dbReference>
<dbReference type="PANTHER" id="PTHR36453">
    <property type="entry name" value="SECRETED PROTEIN-RELATED"/>
    <property type="match status" value="1"/>
</dbReference>